<dbReference type="EMBL" id="UINC01091090">
    <property type="protein sequence ID" value="SVC43584.1"/>
    <property type="molecule type" value="Genomic_DNA"/>
</dbReference>
<dbReference type="SUPFAM" id="SSF53955">
    <property type="entry name" value="Lysozyme-like"/>
    <property type="match status" value="1"/>
</dbReference>
<dbReference type="PANTHER" id="PTHR34408:SF1">
    <property type="entry name" value="GLYCOSYL HYDROLASE FAMILY 19 DOMAIN-CONTAINING PROTEIN HI_1415"/>
    <property type="match status" value="1"/>
</dbReference>
<dbReference type="InterPro" id="IPR023346">
    <property type="entry name" value="Lysozyme-like_dom_sf"/>
</dbReference>
<organism evidence="1">
    <name type="scientific">marine metagenome</name>
    <dbReference type="NCBI Taxonomy" id="408172"/>
    <lineage>
        <taxon>unclassified sequences</taxon>
        <taxon>metagenomes</taxon>
        <taxon>ecological metagenomes</taxon>
    </lineage>
</organism>
<evidence type="ECO:0000313" key="1">
    <source>
        <dbReference type="EMBL" id="SVC43584.1"/>
    </source>
</evidence>
<evidence type="ECO:0008006" key="2">
    <source>
        <dbReference type="Google" id="ProtNLM"/>
    </source>
</evidence>
<protein>
    <recommendedName>
        <fullName evidence="2">Glycoside hydrolase family 19 catalytic domain-containing protein</fullName>
    </recommendedName>
</protein>
<sequence>MDFNFKFTKSKVEALLPDNNHADEWFELMKDMLPKYKIDTVNRVAGFIAQCSHESRQFTVLEENLNYSAKALNLIFPKYFKKLGRDADDYHRDPKAIANVIYANRMGNGNTKSGEGWKFRGRGVIQLTGKNNYTAFAEDIDKSLNKTIDYLKSKKGALE</sequence>
<accession>A0A382M3J4</accession>
<feature type="non-terminal residue" evidence="1">
    <location>
        <position position="159"/>
    </location>
</feature>
<reference evidence="1" key="1">
    <citation type="submission" date="2018-05" db="EMBL/GenBank/DDBJ databases">
        <authorList>
            <person name="Lanie J.A."/>
            <person name="Ng W.-L."/>
            <person name="Kazmierczak K.M."/>
            <person name="Andrzejewski T.M."/>
            <person name="Davidsen T.M."/>
            <person name="Wayne K.J."/>
            <person name="Tettelin H."/>
            <person name="Glass J.I."/>
            <person name="Rusch D."/>
            <person name="Podicherti R."/>
            <person name="Tsui H.-C.T."/>
            <person name="Winkler M.E."/>
        </authorList>
    </citation>
    <scope>NUCLEOTIDE SEQUENCE</scope>
</reference>
<dbReference type="AlphaFoldDB" id="A0A382M3J4"/>
<proteinExistence type="predicted"/>
<dbReference type="PANTHER" id="PTHR34408">
    <property type="entry name" value="FAMILY PROTEIN, PUTATIVE-RELATED"/>
    <property type="match status" value="1"/>
</dbReference>
<dbReference type="InterPro" id="IPR052354">
    <property type="entry name" value="Cell_Wall_Dynamics_Protein"/>
</dbReference>
<gene>
    <name evidence="1" type="ORF">METZ01_LOCUS296438</name>
</gene>
<dbReference type="Gene3D" id="1.10.530.10">
    <property type="match status" value="1"/>
</dbReference>
<name>A0A382M3J4_9ZZZZ</name>